<dbReference type="Pfam" id="PF11325">
    <property type="entry name" value="DUF3127"/>
    <property type="match status" value="1"/>
</dbReference>
<name>A0A2N3IJP0_9BACT</name>
<evidence type="ECO:0000313" key="1">
    <source>
        <dbReference type="EMBL" id="PKQ70524.1"/>
    </source>
</evidence>
<reference evidence="1 2" key="1">
    <citation type="submission" date="2017-06" db="EMBL/GenBank/DDBJ databases">
        <title>Raineya orbicola gen. nov., sp. nov. a slightly thermophilic bacterium of the phylum Bacteroidetes and the description of Raineyaceae fam. nov.</title>
        <authorList>
            <person name="Albuquerque L."/>
            <person name="Polonia A.R.M."/>
            <person name="Barroso C."/>
            <person name="Froufe H.J.C."/>
            <person name="Lage O."/>
            <person name="Lobo-Da-Cunha A."/>
            <person name="Egas C."/>
            <person name="Da Costa M.S."/>
        </authorList>
    </citation>
    <scope>NUCLEOTIDE SEQUENCE [LARGE SCALE GENOMIC DNA]</scope>
    <source>
        <strain evidence="1 2">SPSPC-11</strain>
    </source>
</reference>
<dbReference type="EMBL" id="NKXO01000005">
    <property type="protein sequence ID" value="PKQ70524.1"/>
    <property type="molecule type" value="Genomic_DNA"/>
</dbReference>
<dbReference type="InterPro" id="IPR021474">
    <property type="entry name" value="DUF3127"/>
</dbReference>
<keyword evidence="2" id="KW-1185">Reference proteome</keyword>
<comment type="caution">
    <text evidence="1">The sequence shown here is derived from an EMBL/GenBank/DDBJ whole genome shotgun (WGS) entry which is preliminary data.</text>
</comment>
<evidence type="ECO:0008006" key="3">
    <source>
        <dbReference type="Google" id="ProtNLM"/>
    </source>
</evidence>
<gene>
    <name evidence="1" type="ORF">Rain11_0444</name>
</gene>
<accession>A0A2N3IJP0</accession>
<dbReference type="RefSeq" id="WP_101357709.1">
    <property type="nucleotide sequence ID" value="NZ_NKXO01000005.1"/>
</dbReference>
<evidence type="ECO:0000313" key="2">
    <source>
        <dbReference type="Proteomes" id="UP000233387"/>
    </source>
</evidence>
<proteinExistence type="predicted"/>
<sequence>MSFEIKGKVLKILDEQTGASKNGEWKRKDFVIETAEAYPKKICFSLWNDKIKQLETEAVEIGDEVRVMFNVASREYNGKWYNDITAYQIDNITRKEQEKGGIISPQPENEIINFDILASEEQDDDLPF</sequence>
<dbReference type="Gene3D" id="2.40.50.140">
    <property type="entry name" value="Nucleic acid-binding proteins"/>
    <property type="match status" value="1"/>
</dbReference>
<protein>
    <recommendedName>
        <fullName evidence="3">DUF3127 domain-containing protein</fullName>
    </recommendedName>
</protein>
<organism evidence="1 2">
    <name type="scientific">Raineya orbicola</name>
    <dbReference type="NCBI Taxonomy" id="2016530"/>
    <lineage>
        <taxon>Bacteria</taxon>
        <taxon>Pseudomonadati</taxon>
        <taxon>Bacteroidota</taxon>
        <taxon>Cytophagia</taxon>
        <taxon>Cytophagales</taxon>
        <taxon>Raineyaceae</taxon>
        <taxon>Raineya</taxon>
    </lineage>
</organism>
<dbReference type="Proteomes" id="UP000233387">
    <property type="component" value="Unassembled WGS sequence"/>
</dbReference>
<dbReference type="OrthoDB" id="598142at2"/>
<dbReference type="InterPro" id="IPR012340">
    <property type="entry name" value="NA-bd_OB-fold"/>
</dbReference>
<dbReference type="AlphaFoldDB" id="A0A2N3IJP0"/>